<dbReference type="InterPro" id="IPR007568">
    <property type="entry name" value="RTA1"/>
</dbReference>
<evidence type="ECO:0000256" key="3">
    <source>
        <dbReference type="ARBA" id="ARBA00022989"/>
    </source>
</evidence>
<keyword evidence="3 5" id="KW-1133">Transmembrane helix</keyword>
<organism evidence="6 7">
    <name type="scientific">Penicillium capsulatum</name>
    <dbReference type="NCBI Taxonomy" id="69766"/>
    <lineage>
        <taxon>Eukaryota</taxon>
        <taxon>Fungi</taxon>
        <taxon>Dikarya</taxon>
        <taxon>Ascomycota</taxon>
        <taxon>Pezizomycotina</taxon>
        <taxon>Eurotiomycetes</taxon>
        <taxon>Eurotiomycetidae</taxon>
        <taxon>Eurotiales</taxon>
        <taxon>Aspergillaceae</taxon>
        <taxon>Penicillium</taxon>
    </lineage>
</organism>
<dbReference type="PANTHER" id="PTHR31465">
    <property type="entry name" value="PROTEIN RTA1-RELATED"/>
    <property type="match status" value="1"/>
</dbReference>
<feature type="transmembrane region" description="Helical" evidence="5">
    <location>
        <begin position="154"/>
        <end position="176"/>
    </location>
</feature>
<keyword evidence="7" id="KW-1185">Reference proteome</keyword>
<feature type="transmembrane region" description="Helical" evidence="5">
    <location>
        <begin position="197"/>
        <end position="215"/>
    </location>
</feature>
<evidence type="ECO:0000256" key="1">
    <source>
        <dbReference type="ARBA" id="ARBA00004141"/>
    </source>
</evidence>
<accession>A0A9W9ISS1</accession>
<feature type="transmembrane region" description="Helical" evidence="5">
    <location>
        <begin position="116"/>
        <end position="134"/>
    </location>
</feature>
<reference evidence="6" key="2">
    <citation type="journal article" date="2023" name="IMA Fungus">
        <title>Comparative genomic study of the Penicillium genus elucidates a diverse pangenome and 15 lateral gene transfer events.</title>
        <authorList>
            <person name="Petersen C."/>
            <person name="Sorensen T."/>
            <person name="Nielsen M.R."/>
            <person name="Sondergaard T.E."/>
            <person name="Sorensen J.L."/>
            <person name="Fitzpatrick D.A."/>
            <person name="Frisvad J.C."/>
            <person name="Nielsen K.L."/>
        </authorList>
    </citation>
    <scope>NUCLEOTIDE SEQUENCE</scope>
    <source>
        <strain evidence="6">IBT 21917</strain>
    </source>
</reference>
<feature type="transmembrane region" description="Helical" evidence="5">
    <location>
        <begin position="79"/>
        <end position="104"/>
    </location>
</feature>
<evidence type="ECO:0000256" key="2">
    <source>
        <dbReference type="ARBA" id="ARBA00022692"/>
    </source>
</evidence>
<protein>
    <submittedName>
        <fullName evidence="6">RTA1 domain protein</fullName>
    </submittedName>
</protein>
<keyword evidence="2 5" id="KW-0812">Transmembrane</keyword>
<dbReference type="EMBL" id="JAPQKO010000001">
    <property type="protein sequence ID" value="KAJ5183319.1"/>
    <property type="molecule type" value="Genomic_DNA"/>
</dbReference>
<sequence>MGEGYKLYNYNPSTGAAVSFAAVFGLTTAVHIWQLLRNRTWFFIPFVIGSLFETFGYLSKYFSAKQTPDWETMPYVGQSLLLLLAPAFFAASIYMILGRIIRLLNASSNSMIRPNWLTKIFVTGDVLSFLIQSGGGGMLAKAMSESCLKMGENMIIGGFIVQLLFFGFFIVVSVVFHRRMLSTPLHFLTATRVPWTRYMMVLYVASALIMIRSIYRVAEYVQGTTGYLQSHEAFIYVFDAALVFICCVLFNIFHPSELLSSSTEVVENDDLEMMNHRAYKSFP</sequence>
<dbReference type="OrthoDB" id="3358017at2759"/>
<comment type="caution">
    <text evidence="6">The sequence shown here is derived from an EMBL/GenBank/DDBJ whole genome shotgun (WGS) entry which is preliminary data.</text>
</comment>
<dbReference type="Proteomes" id="UP001146351">
    <property type="component" value="Unassembled WGS sequence"/>
</dbReference>
<evidence type="ECO:0000256" key="4">
    <source>
        <dbReference type="ARBA" id="ARBA00023136"/>
    </source>
</evidence>
<dbReference type="PANTHER" id="PTHR31465:SF33">
    <property type="entry name" value="DOMAIN PROTEIN, PUTATIVE (AFU_ORTHOLOGUE AFUA_5G01310)-RELATED"/>
    <property type="match status" value="1"/>
</dbReference>
<feature type="transmembrane region" description="Helical" evidence="5">
    <location>
        <begin position="15"/>
        <end position="33"/>
    </location>
</feature>
<evidence type="ECO:0000313" key="7">
    <source>
        <dbReference type="Proteomes" id="UP001146351"/>
    </source>
</evidence>
<gene>
    <name evidence="6" type="ORF">N7492_000935</name>
</gene>
<keyword evidence="4 5" id="KW-0472">Membrane</keyword>
<feature type="transmembrane region" description="Helical" evidence="5">
    <location>
        <begin position="40"/>
        <end position="59"/>
    </location>
</feature>
<reference evidence="6" key="1">
    <citation type="submission" date="2022-11" db="EMBL/GenBank/DDBJ databases">
        <authorList>
            <person name="Petersen C."/>
        </authorList>
    </citation>
    <scope>NUCLEOTIDE SEQUENCE</scope>
    <source>
        <strain evidence="6">IBT 21917</strain>
    </source>
</reference>
<dbReference type="GO" id="GO:0016020">
    <property type="term" value="C:membrane"/>
    <property type="evidence" value="ECO:0007669"/>
    <property type="project" value="UniProtKB-SubCell"/>
</dbReference>
<evidence type="ECO:0000256" key="5">
    <source>
        <dbReference type="SAM" id="Phobius"/>
    </source>
</evidence>
<feature type="transmembrane region" description="Helical" evidence="5">
    <location>
        <begin position="235"/>
        <end position="253"/>
    </location>
</feature>
<name>A0A9W9ISS1_9EURO</name>
<dbReference type="AlphaFoldDB" id="A0A9W9ISS1"/>
<proteinExistence type="predicted"/>
<dbReference type="Pfam" id="PF04479">
    <property type="entry name" value="RTA1"/>
    <property type="match status" value="1"/>
</dbReference>
<evidence type="ECO:0000313" key="6">
    <source>
        <dbReference type="EMBL" id="KAJ5183319.1"/>
    </source>
</evidence>
<comment type="subcellular location">
    <subcellularLocation>
        <location evidence="1">Membrane</location>
        <topology evidence="1">Multi-pass membrane protein</topology>
    </subcellularLocation>
</comment>